<dbReference type="CDD" id="cd07936">
    <property type="entry name" value="SCAN"/>
    <property type="match status" value="1"/>
</dbReference>
<reference evidence="7 8" key="1">
    <citation type="journal article" date="2024" name="Proc. Natl. Acad. Sci. U.S.A.">
        <title>The genetic regulatory architecture and epigenomic basis for age-related changes in rattlesnake venom.</title>
        <authorList>
            <person name="Hogan M.P."/>
            <person name="Holding M.L."/>
            <person name="Nystrom G.S."/>
            <person name="Colston T.J."/>
            <person name="Bartlett D.A."/>
            <person name="Mason A.J."/>
            <person name="Ellsworth S.A."/>
            <person name="Rautsaw R.M."/>
            <person name="Lawrence K.C."/>
            <person name="Strickland J.L."/>
            <person name="He B."/>
            <person name="Fraser P."/>
            <person name="Margres M.J."/>
            <person name="Gilbert D.M."/>
            <person name="Gibbs H.L."/>
            <person name="Parkinson C.L."/>
            <person name="Rokyta D.R."/>
        </authorList>
    </citation>
    <scope>NUCLEOTIDE SEQUENCE [LARGE SCALE GENOMIC DNA]</scope>
    <source>
        <strain evidence="7">DRR0105</strain>
    </source>
</reference>
<evidence type="ECO:0000256" key="1">
    <source>
        <dbReference type="ARBA" id="ARBA00023015"/>
    </source>
</evidence>
<keyword evidence="8" id="KW-1185">Reference proteome</keyword>
<feature type="domain" description="SCAN box" evidence="5">
    <location>
        <begin position="50"/>
        <end position="127"/>
    </location>
</feature>
<dbReference type="SMART" id="SM00431">
    <property type="entry name" value="SCAN"/>
    <property type="match status" value="1"/>
</dbReference>
<feature type="region of interest" description="Disordered" evidence="4">
    <location>
        <begin position="1"/>
        <end position="39"/>
    </location>
</feature>
<dbReference type="PROSITE" id="PS50805">
    <property type="entry name" value="KRAB"/>
    <property type="match status" value="1"/>
</dbReference>
<feature type="compositionally biased region" description="Basic and acidic residues" evidence="4">
    <location>
        <begin position="309"/>
        <end position="330"/>
    </location>
</feature>
<dbReference type="PANTHER" id="PTHR45935:SF15">
    <property type="entry name" value="SCAN BOX DOMAIN-CONTAINING PROTEIN"/>
    <property type="match status" value="1"/>
</dbReference>
<keyword evidence="2" id="KW-0804">Transcription</keyword>
<dbReference type="GO" id="GO:0006355">
    <property type="term" value="P:regulation of DNA-templated transcription"/>
    <property type="evidence" value="ECO:0007669"/>
    <property type="project" value="InterPro"/>
</dbReference>
<evidence type="ECO:0000256" key="2">
    <source>
        <dbReference type="ARBA" id="ARBA00023163"/>
    </source>
</evidence>
<dbReference type="CDD" id="cd07765">
    <property type="entry name" value="KRAB_A-box"/>
    <property type="match status" value="1"/>
</dbReference>
<dbReference type="Pfam" id="PF01352">
    <property type="entry name" value="KRAB"/>
    <property type="match status" value="1"/>
</dbReference>
<keyword evidence="3" id="KW-0539">Nucleus</keyword>
<name>A0AAW1BTW2_CROAD</name>
<dbReference type="FunFam" id="1.10.4020.10:FF:000005">
    <property type="entry name" value="Uncharacterized protein"/>
    <property type="match status" value="1"/>
</dbReference>
<sequence>MNLPRSGVSGWRAASNPLATEPEEGREAKAGAKARASLPLKELPADSEAQRFRCFGYQESAGPRSVCTRLQQLCYRWLKPERSSKAQVVDLVILEQFLAVLPPEMAGWLRECGAESCCQAVALAEGFLLSQAEERRPQVRAPVLGGSPQEDGPISLPTSNMQEPLKPVVLEAPEMTEGLSHPSMEQLWGSIPGEDQNPPGGRSSTAQGLISLEEVAVCFTEEEWVLLDPSQRALYREVMLENARNVATLAYGQEHEDYKHPGILHTINSEERTLGNQGAFQTGLRSCIRNGGKMSSDHSEVHSLQTQEAHQEEEEKGKYLSGTEHARESFDSSGLLAGKGRGEDILKGGAREGARLSEGGRSRKKLARP</sequence>
<comment type="caution">
    <text evidence="7">The sequence shown here is derived from an EMBL/GenBank/DDBJ whole genome shotgun (WGS) entry which is preliminary data.</text>
</comment>
<evidence type="ECO:0000259" key="6">
    <source>
        <dbReference type="PROSITE" id="PS50805"/>
    </source>
</evidence>
<dbReference type="EMBL" id="JAOTOJ010000002">
    <property type="protein sequence ID" value="KAK9405472.1"/>
    <property type="molecule type" value="Genomic_DNA"/>
</dbReference>
<evidence type="ECO:0000259" key="5">
    <source>
        <dbReference type="PROSITE" id="PS50804"/>
    </source>
</evidence>
<dbReference type="InterPro" id="IPR050916">
    <property type="entry name" value="SCAN-C2H2_zinc_finger"/>
</dbReference>
<protein>
    <submittedName>
        <fullName evidence="7">Zinc finger protein</fullName>
    </submittedName>
</protein>
<dbReference type="SUPFAM" id="SSF109640">
    <property type="entry name" value="KRAB domain (Kruppel-associated box)"/>
    <property type="match status" value="1"/>
</dbReference>
<dbReference type="InterPro" id="IPR036051">
    <property type="entry name" value="KRAB_dom_sf"/>
</dbReference>
<proteinExistence type="predicted"/>
<dbReference type="Gene3D" id="1.10.4020.10">
    <property type="entry name" value="DNA breaking-rejoining enzymes"/>
    <property type="match status" value="1"/>
</dbReference>
<evidence type="ECO:0000313" key="7">
    <source>
        <dbReference type="EMBL" id="KAK9405472.1"/>
    </source>
</evidence>
<dbReference type="SUPFAM" id="SSF47353">
    <property type="entry name" value="Retrovirus capsid dimerization domain-like"/>
    <property type="match status" value="1"/>
</dbReference>
<dbReference type="InterPro" id="IPR001909">
    <property type="entry name" value="KRAB"/>
</dbReference>
<gene>
    <name evidence="7" type="ORF">NXF25_004246</name>
</gene>
<dbReference type="AlphaFoldDB" id="A0AAW1BTW2"/>
<dbReference type="PROSITE" id="PS50804">
    <property type="entry name" value="SCAN_BOX"/>
    <property type="match status" value="1"/>
</dbReference>
<feature type="domain" description="KRAB" evidence="6">
    <location>
        <begin position="210"/>
        <end position="286"/>
    </location>
</feature>
<dbReference type="InterPro" id="IPR038269">
    <property type="entry name" value="SCAN_sf"/>
</dbReference>
<dbReference type="SMART" id="SM00349">
    <property type="entry name" value="KRAB"/>
    <property type="match status" value="1"/>
</dbReference>
<feature type="region of interest" description="Disordered" evidence="4">
    <location>
        <begin position="290"/>
        <end position="369"/>
    </location>
</feature>
<dbReference type="Pfam" id="PF02023">
    <property type="entry name" value="SCAN"/>
    <property type="match status" value="1"/>
</dbReference>
<dbReference type="Gene3D" id="6.10.140.140">
    <property type="match status" value="1"/>
</dbReference>
<organism evidence="7 8">
    <name type="scientific">Crotalus adamanteus</name>
    <name type="common">Eastern diamondback rattlesnake</name>
    <dbReference type="NCBI Taxonomy" id="8729"/>
    <lineage>
        <taxon>Eukaryota</taxon>
        <taxon>Metazoa</taxon>
        <taxon>Chordata</taxon>
        <taxon>Craniata</taxon>
        <taxon>Vertebrata</taxon>
        <taxon>Euteleostomi</taxon>
        <taxon>Lepidosauria</taxon>
        <taxon>Squamata</taxon>
        <taxon>Bifurcata</taxon>
        <taxon>Unidentata</taxon>
        <taxon>Episquamata</taxon>
        <taxon>Toxicofera</taxon>
        <taxon>Serpentes</taxon>
        <taxon>Colubroidea</taxon>
        <taxon>Viperidae</taxon>
        <taxon>Crotalinae</taxon>
        <taxon>Crotalus</taxon>
    </lineage>
</organism>
<feature type="region of interest" description="Disordered" evidence="4">
    <location>
        <begin position="140"/>
        <end position="161"/>
    </location>
</feature>
<keyword evidence="1" id="KW-0805">Transcription regulation</keyword>
<evidence type="ECO:0000256" key="4">
    <source>
        <dbReference type="SAM" id="MobiDB-lite"/>
    </source>
</evidence>
<accession>A0AAW1BTW2</accession>
<evidence type="ECO:0000256" key="3">
    <source>
        <dbReference type="ARBA" id="ARBA00023242"/>
    </source>
</evidence>
<dbReference type="InterPro" id="IPR003309">
    <property type="entry name" value="SCAN_dom"/>
</dbReference>
<feature type="compositionally biased region" description="Basic and acidic residues" evidence="4">
    <location>
        <begin position="340"/>
        <end position="361"/>
    </location>
</feature>
<dbReference type="PANTHER" id="PTHR45935">
    <property type="entry name" value="PROTEIN ZBED8-RELATED"/>
    <property type="match status" value="1"/>
</dbReference>
<evidence type="ECO:0000313" key="8">
    <source>
        <dbReference type="Proteomes" id="UP001474421"/>
    </source>
</evidence>
<dbReference type="Proteomes" id="UP001474421">
    <property type="component" value="Unassembled WGS sequence"/>
</dbReference>